<dbReference type="AlphaFoldDB" id="A0A0F9I0F9"/>
<name>A0A0F9I0F9_9ZZZZ</name>
<comment type="caution">
    <text evidence="1">The sequence shown here is derived from an EMBL/GenBank/DDBJ whole genome shotgun (WGS) entry which is preliminary data.</text>
</comment>
<accession>A0A0F9I0F9</accession>
<gene>
    <name evidence="1" type="ORF">LCGC14_1640380</name>
</gene>
<protein>
    <submittedName>
        <fullName evidence="1">Uncharacterized protein</fullName>
    </submittedName>
</protein>
<dbReference type="EMBL" id="LAZR01013663">
    <property type="protein sequence ID" value="KKM20947.1"/>
    <property type="molecule type" value="Genomic_DNA"/>
</dbReference>
<sequence length="41" mass="4921">MELENKQIILFEFRESNLKKKKGQFLVKPLNYLIVNANLKK</sequence>
<organism evidence="1">
    <name type="scientific">marine sediment metagenome</name>
    <dbReference type="NCBI Taxonomy" id="412755"/>
    <lineage>
        <taxon>unclassified sequences</taxon>
        <taxon>metagenomes</taxon>
        <taxon>ecological metagenomes</taxon>
    </lineage>
</organism>
<reference evidence="1" key="1">
    <citation type="journal article" date="2015" name="Nature">
        <title>Complex archaea that bridge the gap between prokaryotes and eukaryotes.</title>
        <authorList>
            <person name="Spang A."/>
            <person name="Saw J.H."/>
            <person name="Jorgensen S.L."/>
            <person name="Zaremba-Niedzwiedzka K."/>
            <person name="Martijn J."/>
            <person name="Lind A.E."/>
            <person name="van Eijk R."/>
            <person name="Schleper C."/>
            <person name="Guy L."/>
            <person name="Ettema T.J."/>
        </authorList>
    </citation>
    <scope>NUCLEOTIDE SEQUENCE</scope>
</reference>
<proteinExistence type="predicted"/>
<evidence type="ECO:0000313" key="1">
    <source>
        <dbReference type="EMBL" id="KKM20947.1"/>
    </source>
</evidence>